<dbReference type="InterPro" id="IPR051347">
    <property type="entry name" value="Circadian_clock_KaiC-rel"/>
</dbReference>
<feature type="domain" description="KaiC" evidence="7">
    <location>
        <begin position="250"/>
        <end position="501"/>
    </location>
</feature>
<dbReference type="GO" id="GO:0016787">
    <property type="term" value="F:hydrolase activity"/>
    <property type="evidence" value="ECO:0007669"/>
    <property type="project" value="UniProtKB-KW"/>
</dbReference>
<dbReference type="InterPro" id="IPR010624">
    <property type="entry name" value="KaiC_dom"/>
</dbReference>
<gene>
    <name evidence="8" type="ORF">SOIL9_80870</name>
</gene>
<keyword evidence="3" id="KW-0808">Transferase</keyword>
<dbReference type="PANTHER" id="PTHR42926">
    <property type="match status" value="1"/>
</dbReference>
<keyword evidence="2" id="KW-0597">Phosphoprotein</keyword>
<dbReference type="InterPro" id="IPR003593">
    <property type="entry name" value="AAA+_ATPase"/>
</dbReference>
<organism evidence="8 9">
    <name type="scientific">Gemmata massiliana</name>
    <dbReference type="NCBI Taxonomy" id="1210884"/>
    <lineage>
        <taxon>Bacteria</taxon>
        <taxon>Pseudomonadati</taxon>
        <taxon>Planctomycetota</taxon>
        <taxon>Planctomycetia</taxon>
        <taxon>Gemmatales</taxon>
        <taxon>Gemmataceae</taxon>
        <taxon>Gemmata</taxon>
    </lineage>
</organism>
<keyword evidence="5" id="KW-0418">Kinase</keyword>
<protein>
    <recommendedName>
        <fullName evidence="1">non-specific serine/threonine protein kinase</fullName>
        <ecNumber evidence="1">2.7.11.1</ecNumber>
    </recommendedName>
</protein>
<accession>A0A6P2DK28</accession>
<proteinExistence type="predicted"/>
<dbReference type="GO" id="GO:0004674">
    <property type="term" value="F:protein serine/threonine kinase activity"/>
    <property type="evidence" value="ECO:0007669"/>
    <property type="project" value="UniProtKB-EC"/>
</dbReference>
<dbReference type="SUPFAM" id="SSF52540">
    <property type="entry name" value="P-loop containing nucleoside triphosphate hydrolases"/>
    <property type="match status" value="2"/>
</dbReference>
<dbReference type="RefSeq" id="WP_162672247.1">
    <property type="nucleotide sequence ID" value="NZ_LR593886.1"/>
</dbReference>
<dbReference type="SMART" id="SM00382">
    <property type="entry name" value="AAA"/>
    <property type="match status" value="2"/>
</dbReference>
<dbReference type="InterPro" id="IPR030665">
    <property type="entry name" value="KaiC"/>
</dbReference>
<dbReference type="InterPro" id="IPR027417">
    <property type="entry name" value="P-loop_NTPase"/>
</dbReference>
<dbReference type="PIRSF" id="PIRSF039117">
    <property type="entry name" value="KaiC"/>
    <property type="match status" value="1"/>
</dbReference>
<evidence type="ECO:0000256" key="3">
    <source>
        <dbReference type="ARBA" id="ARBA00022679"/>
    </source>
</evidence>
<evidence type="ECO:0000313" key="8">
    <source>
        <dbReference type="EMBL" id="VTS00728.1"/>
    </source>
</evidence>
<dbReference type="PROSITE" id="PS51146">
    <property type="entry name" value="KAIC"/>
    <property type="match status" value="2"/>
</dbReference>
<reference evidence="8 9" key="1">
    <citation type="submission" date="2019-05" db="EMBL/GenBank/DDBJ databases">
        <authorList>
            <consortium name="Science for Life Laboratories"/>
        </authorList>
    </citation>
    <scope>NUCLEOTIDE SEQUENCE [LARGE SCALE GENOMIC DNA]</scope>
    <source>
        <strain evidence="8">Soil9</strain>
    </source>
</reference>
<dbReference type="PANTHER" id="PTHR42926:SF1">
    <property type="entry name" value="CIRCADIAN CLOCK OSCILLATOR PROTEIN KAIC 1"/>
    <property type="match status" value="1"/>
</dbReference>
<dbReference type="AlphaFoldDB" id="A0A6P2DK28"/>
<evidence type="ECO:0000256" key="2">
    <source>
        <dbReference type="ARBA" id="ARBA00022553"/>
    </source>
</evidence>
<evidence type="ECO:0000313" key="9">
    <source>
        <dbReference type="Proteomes" id="UP000464178"/>
    </source>
</evidence>
<evidence type="ECO:0000256" key="6">
    <source>
        <dbReference type="ARBA" id="ARBA00022801"/>
    </source>
</evidence>
<dbReference type="InterPro" id="IPR014774">
    <property type="entry name" value="KaiC-like_dom"/>
</dbReference>
<evidence type="ECO:0000256" key="4">
    <source>
        <dbReference type="ARBA" id="ARBA00022737"/>
    </source>
</evidence>
<keyword evidence="9" id="KW-1185">Reference proteome</keyword>
<dbReference type="EC" id="2.7.11.1" evidence="1"/>
<dbReference type="CDD" id="cd19488">
    <property type="entry name" value="KaiC-like_N"/>
    <property type="match status" value="1"/>
</dbReference>
<dbReference type="Gene3D" id="3.40.50.300">
    <property type="entry name" value="P-loop containing nucleotide triphosphate hydrolases"/>
    <property type="match status" value="2"/>
</dbReference>
<keyword evidence="6" id="KW-0378">Hydrolase</keyword>
<keyword evidence="4" id="KW-0677">Repeat</keyword>
<dbReference type="EMBL" id="LR593886">
    <property type="protein sequence ID" value="VTS00728.1"/>
    <property type="molecule type" value="Genomic_DNA"/>
</dbReference>
<name>A0A6P2DK28_9BACT</name>
<dbReference type="KEGG" id="gms:SOIL9_80870"/>
<evidence type="ECO:0000256" key="1">
    <source>
        <dbReference type="ARBA" id="ARBA00012513"/>
    </source>
</evidence>
<dbReference type="Proteomes" id="UP000464178">
    <property type="component" value="Chromosome"/>
</dbReference>
<dbReference type="Pfam" id="PF06745">
    <property type="entry name" value="ATPase"/>
    <property type="match status" value="2"/>
</dbReference>
<evidence type="ECO:0000259" key="7">
    <source>
        <dbReference type="PROSITE" id="PS51146"/>
    </source>
</evidence>
<sequence length="501" mass="54111">MDDSPDSLPLSATGITGFDDILGGGLPPNRLYLIEGNPGSGKTTLALQYLFEGVRKKEPCLYVTLSETKAELAAVARSHGWSLAGIEIVELVASEAELEPDNQHTMFQPADVELGQTTKAVLAEVERVKPRRVVIDSLSELRLLAQSSLRYRRQILALKQFFIGRSCTVLLLDDNTSAASDLQLHSIAHGVVSLEHLSPQYGAERRRLRVTKLRGQKFRGGFHDFNIATGGLDVFPRLVAAEHVEGREQRLLTGGVPEFDRLLGGGFDYGTSALLVGPAGAGKSSVAINYARAAAAKGERAALFAFDERAEVLLRRAAGLGMDLAPHIKDRTLTLQQVDPAELSPGEFAATVRRAVDGADGHAPAKVIVIDSLNGYLHAMPEEDFLTVQMHELLTYLGHKGVVTFLVLAQHGMIGSMQTPVDTTYLADTVVLFRYFEAAGEVRQAVSVVKKRSGTHERTIRELKLDGGIRVGEPLKAFRGVLTGTPTYDGGSETLMGPANV</sequence>
<evidence type="ECO:0000256" key="5">
    <source>
        <dbReference type="ARBA" id="ARBA00022777"/>
    </source>
</evidence>
<dbReference type="GO" id="GO:0005524">
    <property type="term" value="F:ATP binding"/>
    <property type="evidence" value="ECO:0007669"/>
    <property type="project" value="InterPro"/>
</dbReference>
<dbReference type="PRINTS" id="PR01874">
    <property type="entry name" value="DNAREPAIRADA"/>
</dbReference>
<feature type="domain" description="KaiC" evidence="7">
    <location>
        <begin position="9"/>
        <end position="248"/>
    </location>
</feature>